<sequence length="75" mass="8541">MIRSTIEMCYLIKKWLRTIETLDHTLFGRWVVSRVGGCRELEDKGGTASLLAASAHHRVKTKEIPRDAPDDDDET</sequence>
<dbReference type="AlphaFoldDB" id="A0A8X7TSG4"/>
<organism evidence="1 2">
    <name type="scientific">Brassica carinata</name>
    <name type="common">Ethiopian mustard</name>
    <name type="synonym">Abyssinian cabbage</name>
    <dbReference type="NCBI Taxonomy" id="52824"/>
    <lineage>
        <taxon>Eukaryota</taxon>
        <taxon>Viridiplantae</taxon>
        <taxon>Streptophyta</taxon>
        <taxon>Embryophyta</taxon>
        <taxon>Tracheophyta</taxon>
        <taxon>Spermatophyta</taxon>
        <taxon>Magnoliopsida</taxon>
        <taxon>eudicotyledons</taxon>
        <taxon>Gunneridae</taxon>
        <taxon>Pentapetalae</taxon>
        <taxon>rosids</taxon>
        <taxon>malvids</taxon>
        <taxon>Brassicales</taxon>
        <taxon>Brassicaceae</taxon>
        <taxon>Brassiceae</taxon>
        <taxon>Brassica</taxon>
    </lineage>
</organism>
<comment type="caution">
    <text evidence="1">The sequence shown here is derived from an EMBL/GenBank/DDBJ whole genome shotgun (WGS) entry which is preliminary data.</text>
</comment>
<dbReference type="EMBL" id="JAAMPC010000016">
    <property type="protein sequence ID" value="KAG2250536.1"/>
    <property type="molecule type" value="Genomic_DNA"/>
</dbReference>
<name>A0A8X7TSG4_BRACI</name>
<evidence type="ECO:0000313" key="2">
    <source>
        <dbReference type="Proteomes" id="UP000886595"/>
    </source>
</evidence>
<proteinExistence type="predicted"/>
<gene>
    <name evidence="1" type="ORF">Bca52824_080672</name>
</gene>
<keyword evidence="2" id="KW-1185">Reference proteome</keyword>
<evidence type="ECO:0000313" key="1">
    <source>
        <dbReference type="EMBL" id="KAG2250536.1"/>
    </source>
</evidence>
<accession>A0A8X7TSG4</accession>
<reference evidence="1 2" key="1">
    <citation type="submission" date="2020-02" db="EMBL/GenBank/DDBJ databases">
        <authorList>
            <person name="Ma Q."/>
            <person name="Huang Y."/>
            <person name="Song X."/>
            <person name="Pei D."/>
        </authorList>
    </citation>
    <scope>NUCLEOTIDE SEQUENCE [LARGE SCALE GENOMIC DNA]</scope>
    <source>
        <strain evidence="1">Sxm20200214</strain>
        <tissue evidence="1">Leaf</tissue>
    </source>
</reference>
<protein>
    <submittedName>
        <fullName evidence="1">Uncharacterized protein</fullName>
    </submittedName>
</protein>
<dbReference type="Proteomes" id="UP000886595">
    <property type="component" value="Unassembled WGS sequence"/>
</dbReference>